<keyword evidence="1" id="KW-0547">Nucleotide-binding</keyword>
<dbReference type="InterPro" id="IPR003959">
    <property type="entry name" value="ATPase_AAA_core"/>
</dbReference>
<comment type="caution">
    <text evidence="3">The sequence shown here is derived from an EMBL/GenBank/DDBJ whole genome shotgun (WGS) entry which is preliminary data.</text>
</comment>
<dbReference type="InterPro" id="IPR003593">
    <property type="entry name" value="AAA+_ATPase"/>
</dbReference>
<dbReference type="Gene3D" id="1.10.8.60">
    <property type="match status" value="1"/>
</dbReference>
<comment type="similarity">
    <text evidence="1">Belongs to the AAA ATPase family.</text>
</comment>
<dbReference type="PANTHER" id="PTHR23076:SF97">
    <property type="entry name" value="ATP-DEPENDENT ZINC METALLOPROTEASE YME1L1"/>
    <property type="match status" value="1"/>
</dbReference>
<proteinExistence type="inferred from homology"/>
<dbReference type="GO" id="GO:0004176">
    <property type="term" value="F:ATP-dependent peptidase activity"/>
    <property type="evidence" value="ECO:0007669"/>
    <property type="project" value="InterPro"/>
</dbReference>
<dbReference type="Pfam" id="PF00004">
    <property type="entry name" value="AAA"/>
    <property type="match status" value="1"/>
</dbReference>
<dbReference type="PROSITE" id="PS00674">
    <property type="entry name" value="AAA"/>
    <property type="match status" value="1"/>
</dbReference>
<evidence type="ECO:0000313" key="3">
    <source>
        <dbReference type="EMBL" id="OUT18575.1"/>
    </source>
</evidence>
<evidence type="ECO:0000256" key="1">
    <source>
        <dbReference type="RuleBase" id="RU003651"/>
    </source>
</evidence>
<dbReference type="InterPro" id="IPR001270">
    <property type="entry name" value="ClpA/B"/>
</dbReference>
<dbReference type="InterPro" id="IPR000642">
    <property type="entry name" value="Peptidase_M41"/>
</dbReference>
<reference evidence="3 4" key="1">
    <citation type="submission" date="2017-04" db="EMBL/GenBank/DDBJ databases">
        <title>Complete genome of Campylobacter concisus ATCC 33237T and draft genomes for an additional eight well characterized C. concisus strains.</title>
        <authorList>
            <person name="Cornelius A.J."/>
            <person name="Miller W.G."/>
            <person name="Lastovica A.J."/>
            <person name="On S.L."/>
            <person name="French N.P."/>
            <person name="Vandenberg O."/>
            <person name="Biggs P.J."/>
        </authorList>
    </citation>
    <scope>NUCLEOTIDE SEQUENCE [LARGE SCALE GENOMIC DNA]</scope>
    <source>
        <strain evidence="3 4">Lasto127.99</strain>
    </source>
</reference>
<dbReference type="SMART" id="SM00382">
    <property type="entry name" value="AAA"/>
    <property type="match status" value="2"/>
</dbReference>
<feature type="domain" description="AAA+ ATPase" evidence="2">
    <location>
        <begin position="158"/>
        <end position="309"/>
    </location>
</feature>
<gene>
    <name evidence="3" type="ORF">B9N60_02660</name>
</gene>
<evidence type="ECO:0000259" key="2">
    <source>
        <dbReference type="SMART" id="SM00382"/>
    </source>
</evidence>
<dbReference type="PRINTS" id="PR00300">
    <property type="entry name" value="CLPPROTEASEA"/>
</dbReference>
<dbReference type="InterPro" id="IPR027417">
    <property type="entry name" value="P-loop_NTPase"/>
</dbReference>
<dbReference type="Gene3D" id="1.20.58.760">
    <property type="entry name" value="Peptidase M41"/>
    <property type="match status" value="1"/>
</dbReference>
<accession>A0A1Y5NKM2</accession>
<dbReference type="RefSeq" id="WP_087581173.1">
    <property type="nucleotide sequence ID" value="NZ_NDYQ01000003.1"/>
</dbReference>
<dbReference type="InterPro" id="IPR037219">
    <property type="entry name" value="Peptidase_M41-like"/>
</dbReference>
<protein>
    <recommendedName>
        <fullName evidence="2">AAA+ ATPase domain-containing protein</fullName>
    </recommendedName>
</protein>
<dbReference type="PANTHER" id="PTHR23076">
    <property type="entry name" value="METALLOPROTEASE M41 FTSH"/>
    <property type="match status" value="1"/>
</dbReference>
<dbReference type="SUPFAM" id="SSF52540">
    <property type="entry name" value="P-loop containing nucleoside triphosphate hydrolases"/>
    <property type="match status" value="2"/>
</dbReference>
<dbReference type="Pfam" id="PF01434">
    <property type="entry name" value="Peptidase_M41"/>
    <property type="match status" value="1"/>
</dbReference>
<dbReference type="EMBL" id="NDYQ01000003">
    <property type="protein sequence ID" value="OUT18575.1"/>
    <property type="molecule type" value="Genomic_DNA"/>
</dbReference>
<dbReference type="AlphaFoldDB" id="A0A1Y5NKM2"/>
<feature type="domain" description="AAA+ ATPase" evidence="2">
    <location>
        <begin position="541"/>
        <end position="667"/>
    </location>
</feature>
<dbReference type="SUPFAM" id="SSF140990">
    <property type="entry name" value="FtsH protease domain-like"/>
    <property type="match status" value="1"/>
</dbReference>
<organism evidence="3 4">
    <name type="scientific">Campylobacter concisus</name>
    <dbReference type="NCBI Taxonomy" id="199"/>
    <lineage>
        <taxon>Bacteria</taxon>
        <taxon>Pseudomonadati</taxon>
        <taxon>Campylobacterota</taxon>
        <taxon>Epsilonproteobacteria</taxon>
        <taxon>Campylobacterales</taxon>
        <taxon>Campylobacteraceae</taxon>
        <taxon>Campylobacter</taxon>
    </lineage>
</organism>
<dbReference type="GO" id="GO:0005524">
    <property type="term" value="F:ATP binding"/>
    <property type="evidence" value="ECO:0007669"/>
    <property type="project" value="UniProtKB-KW"/>
</dbReference>
<name>A0A1Y5NKM2_9BACT</name>
<dbReference type="GO" id="GO:0016887">
    <property type="term" value="F:ATP hydrolysis activity"/>
    <property type="evidence" value="ECO:0007669"/>
    <property type="project" value="InterPro"/>
</dbReference>
<evidence type="ECO:0000313" key="4">
    <source>
        <dbReference type="Proteomes" id="UP000195893"/>
    </source>
</evidence>
<dbReference type="Proteomes" id="UP000195893">
    <property type="component" value="Unassembled WGS sequence"/>
</dbReference>
<dbReference type="Pfam" id="PF07724">
    <property type="entry name" value="AAA_2"/>
    <property type="match status" value="1"/>
</dbReference>
<dbReference type="GO" id="GO:0006508">
    <property type="term" value="P:proteolysis"/>
    <property type="evidence" value="ECO:0007669"/>
    <property type="project" value="InterPro"/>
</dbReference>
<sequence>MRTIFLAAKYIAIQKDKDVIEADDIVEAVNSVEVTDPNFKKILASIGLKRSKDSTKIDEFAINVAMKNNTVKFSEEANKIKRIFEQNGYGFNTNISNLKKIDKNESLEEAWHTNQGCFSLINKIKKELEDKIYSQEQAIETILDKVVTFYYRKNTNSLKAIFFFLGPPATGKTYLAEILGEILTGYSTKVFNMSTYQGENQNFALTGLSAGYKNEREGDLTKFVKEHPKSICVFDEIEKAHPNVQNVFLDIMARGKTDDDFTKKTVDFSECIFIFTSNLGSELYSNKNFLNTMALEVNSAQNIILETISREKSTAYSRGEAEPIFKPEFLSRLAQGEIVLFNKLTFNALLRIARENFQTDVRNFEKAFDLKIEMPKEKELLLKANLLTYLPFIDARRIKSKFSQKIFDNITDLLRSCQKDIKKIKFIIDSEAIKSLKNIIKDDPKQNDDLIMDCFRKNQTLKFLSKIEVIGKTLIIKYHNAYITKLPKSVDYSDEAGSIIADIPSIKFDDIAGHEKAKKRLNEIATLLKNKEKIVNFNIDAPKGILLYGPPGTGKTMLAKAFANEAELPFISTTGSELLDMELMKKVFKRAREYAPSIIFIDEIDAIGKRDGSRLDILINQFLTEINGFGDSSDIFIIAATNLKEKLDPAILRSGRIDIHIHIGMLDKEARGYFIDKMLKNPTVGSINKNKLIKFSVGMSGADLQKAYREASLEALRNGLEGISEELILEHINNIKYGDKLTGKTYAQIQAETAYHEAGHAIISHILMPHVKIEQITVEPRGKAFGFVAFDREEDVKNLSFDDIKNQICVSFAGRTAEIYFQKNEGIDTGATNDLKVATNLAYNAVKNYGMSNIGYINLESIDSFGGKLNDKIDNEVLEILKGQKIRCEQLIKENEDKINKLAKLLMEKEVIDEDEFLKQVKDNA</sequence>
<dbReference type="GO" id="GO:0004222">
    <property type="term" value="F:metalloendopeptidase activity"/>
    <property type="evidence" value="ECO:0007669"/>
    <property type="project" value="InterPro"/>
</dbReference>
<dbReference type="Gene3D" id="3.40.50.300">
    <property type="entry name" value="P-loop containing nucleotide triphosphate hydrolases"/>
    <property type="match status" value="2"/>
</dbReference>
<keyword evidence="1" id="KW-0067">ATP-binding</keyword>
<dbReference type="InterPro" id="IPR003960">
    <property type="entry name" value="ATPase_AAA_CS"/>
</dbReference>